<dbReference type="Pfam" id="PF00248">
    <property type="entry name" value="Aldo_ket_red"/>
    <property type="match status" value="1"/>
</dbReference>
<feature type="domain" description="NADP-dependent oxidoreductase" evidence="1">
    <location>
        <begin position="101"/>
        <end position="296"/>
    </location>
</feature>
<gene>
    <name evidence="2" type="ORF">KI387_003775</name>
</gene>
<dbReference type="InterPro" id="IPR020471">
    <property type="entry name" value="AKR"/>
</dbReference>
<dbReference type="EMBL" id="JAHRHJ020000001">
    <property type="protein sequence ID" value="KAH9331667.1"/>
    <property type="molecule type" value="Genomic_DNA"/>
</dbReference>
<dbReference type="InterPro" id="IPR036812">
    <property type="entry name" value="NAD(P)_OxRdtase_dom_sf"/>
</dbReference>
<dbReference type="PRINTS" id="PR00069">
    <property type="entry name" value="ALDKETRDTASE"/>
</dbReference>
<dbReference type="InterPro" id="IPR023210">
    <property type="entry name" value="NADP_OxRdtase_dom"/>
</dbReference>
<dbReference type="Proteomes" id="UP000824469">
    <property type="component" value="Unassembled WGS sequence"/>
</dbReference>
<dbReference type="PROSITE" id="PS00062">
    <property type="entry name" value="ALDOKETO_REDUCTASE_2"/>
    <property type="match status" value="1"/>
</dbReference>
<reference evidence="2 3" key="1">
    <citation type="journal article" date="2021" name="Nat. Plants">
        <title>The Taxus genome provides insights into paclitaxel biosynthesis.</title>
        <authorList>
            <person name="Xiong X."/>
            <person name="Gou J."/>
            <person name="Liao Q."/>
            <person name="Li Y."/>
            <person name="Zhou Q."/>
            <person name="Bi G."/>
            <person name="Li C."/>
            <person name="Du R."/>
            <person name="Wang X."/>
            <person name="Sun T."/>
            <person name="Guo L."/>
            <person name="Liang H."/>
            <person name="Lu P."/>
            <person name="Wu Y."/>
            <person name="Zhang Z."/>
            <person name="Ro D.K."/>
            <person name="Shang Y."/>
            <person name="Huang S."/>
            <person name="Yan J."/>
        </authorList>
    </citation>
    <scope>NUCLEOTIDE SEQUENCE [LARGE SCALE GENOMIC DNA]</scope>
    <source>
        <strain evidence="2">Ta-2019</strain>
    </source>
</reference>
<dbReference type="PROSITE" id="PS00798">
    <property type="entry name" value="ALDOKETO_REDUCTASE_1"/>
    <property type="match status" value="1"/>
</dbReference>
<evidence type="ECO:0000259" key="1">
    <source>
        <dbReference type="Pfam" id="PF00248"/>
    </source>
</evidence>
<dbReference type="AlphaFoldDB" id="A0AA38H1S0"/>
<evidence type="ECO:0000313" key="3">
    <source>
        <dbReference type="Proteomes" id="UP000824469"/>
    </source>
</evidence>
<dbReference type="Gene3D" id="3.20.20.100">
    <property type="entry name" value="NADP-dependent oxidoreductase domain"/>
    <property type="match status" value="1"/>
</dbReference>
<organism evidence="2 3">
    <name type="scientific">Taxus chinensis</name>
    <name type="common">Chinese yew</name>
    <name type="synonym">Taxus wallichiana var. chinensis</name>
    <dbReference type="NCBI Taxonomy" id="29808"/>
    <lineage>
        <taxon>Eukaryota</taxon>
        <taxon>Viridiplantae</taxon>
        <taxon>Streptophyta</taxon>
        <taxon>Embryophyta</taxon>
        <taxon>Tracheophyta</taxon>
        <taxon>Spermatophyta</taxon>
        <taxon>Pinopsida</taxon>
        <taxon>Pinidae</taxon>
        <taxon>Conifers II</taxon>
        <taxon>Cupressales</taxon>
        <taxon>Taxaceae</taxon>
        <taxon>Taxus</taxon>
    </lineage>
</organism>
<evidence type="ECO:0000313" key="2">
    <source>
        <dbReference type="EMBL" id="KAH9331667.1"/>
    </source>
</evidence>
<dbReference type="InterPro" id="IPR018170">
    <property type="entry name" value="Aldo/ket_reductase_CS"/>
</dbReference>
<protein>
    <recommendedName>
        <fullName evidence="1">NADP-dependent oxidoreductase domain-containing protein</fullName>
    </recommendedName>
</protein>
<proteinExistence type="predicted"/>
<dbReference type="OMA" id="AAHIHEN"/>
<sequence>MPVNASWPSMCRTRIGNSSSAIRVIIETQAGPNNSINDYVVGGKTIANVIFYLYTTYNTLVSTFRFSFSPGKGIRLNHSEMGEAEATTAAELNAGMKIPLIGLGTAAATQNDLQEAVAIALQVGYRHFDTSKVYGSERALGEALNAAFQSGIVKREDVFVTTKLWNTDHDDPVSSIKNSLKDLQLEYLDLFLIHWPVKLIKEASLENLVAPKEEEFLPLDLKSTWEGMEKCVETGLTKAIGVSNFSPKKIEDLLSYARIPPAVNQVEMHPMWQQKKLRECCSKHNIHVSAWSPLGAPNTPWGTNLVMDSPVIKEIARKHGKTTAQ</sequence>
<dbReference type="SUPFAM" id="SSF51430">
    <property type="entry name" value="NAD(P)-linked oxidoreductase"/>
    <property type="match status" value="1"/>
</dbReference>
<dbReference type="GO" id="GO:0016491">
    <property type="term" value="F:oxidoreductase activity"/>
    <property type="evidence" value="ECO:0007669"/>
    <property type="project" value="InterPro"/>
</dbReference>
<feature type="non-terminal residue" evidence="2">
    <location>
        <position position="325"/>
    </location>
</feature>
<comment type="caution">
    <text evidence="2">The sequence shown here is derived from an EMBL/GenBank/DDBJ whole genome shotgun (WGS) entry which is preliminary data.</text>
</comment>
<dbReference type="PANTHER" id="PTHR11732">
    <property type="entry name" value="ALDO/KETO REDUCTASE"/>
    <property type="match status" value="1"/>
</dbReference>
<name>A0AA38H1S0_TAXCH</name>
<accession>A0AA38H1S0</accession>
<keyword evidence="3" id="KW-1185">Reference proteome</keyword>